<comment type="caution">
    <text evidence="1">The sequence shown here is derived from an EMBL/GenBank/DDBJ whole genome shotgun (WGS) entry which is preliminary data.</text>
</comment>
<name>A0A504YVN4_FASGI</name>
<dbReference type="EMBL" id="SUNJ01003141">
    <property type="protein sequence ID" value="TPP65463.1"/>
    <property type="molecule type" value="Genomic_DNA"/>
</dbReference>
<evidence type="ECO:0008006" key="3">
    <source>
        <dbReference type="Google" id="ProtNLM"/>
    </source>
</evidence>
<dbReference type="Proteomes" id="UP000316759">
    <property type="component" value="Unassembled WGS sequence"/>
</dbReference>
<evidence type="ECO:0000313" key="1">
    <source>
        <dbReference type="EMBL" id="TPP65463.1"/>
    </source>
</evidence>
<reference evidence="1 2" key="1">
    <citation type="submission" date="2019-04" db="EMBL/GenBank/DDBJ databases">
        <title>Annotation for the trematode Fasciola gigantica.</title>
        <authorList>
            <person name="Choi Y.-J."/>
        </authorList>
    </citation>
    <scope>NUCLEOTIDE SEQUENCE [LARGE SCALE GENOMIC DNA]</scope>
    <source>
        <strain evidence="1">Uganda_cow_1</strain>
    </source>
</reference>
<evidence type="ECO:0000313" key="2">
    <source>
        <dbReference type="Proteomes" id="UP000316759"/>
    </source>
</evidence>
<dbReference type="STRING" id="46835.A0A504YVN4"/>
<proteinExistence type="predicted"/>
<dbReference type="AlphaFoldDB" id="A0A504YVN4"/>
<organism evidence="1 2">
    <name type="scientific">Fasciola gigantica</name>
    <name type="common">Giant liver fluke</name>
    <dbReference type="NCBI Taxonomy" id="46835"/>
    <lineage>
        <taxon>Eukaryota</taxon>
        <taxon>Metazoa</taxon>
        <taxon>Spiralia</taxon>
        <taxon>Lophotrochozoa</taxon>
        <taxon>Platyhelminthes</taxon>
        <taxon>Trematoda</taxon>
        <taxon>Digenea</taxon>
        <taxon>Plagiorchiida</taxon>
        <taxon>Echinostomata</taxon>
        <taxon>Echinostomatoidea</taxon>
        <taxon>Fasciolidae</taxon>
        <taxon>Fasciola</taxon>
    </lineage>
</organism>
<keyword evidence="2" id="KW-1185">Reference proteome</keyword>
<dbReference type="OrthoDB" id="273070at2759"/>
<accession>A0A504YVN4</accession>
<gene>
    <name evidence="1" type="ORF">FGIG_10622</name>
</gene>
<sequence>MELPSFDLLWRSSEKLVELESLLEEIDQHEVQKEFASKKQPRFRYRRAGLYGTGFAIEDKSYYQPLHHCCDQAFYTEEAYAAHVSGHVPCTVAGCSFVAHPNALRLHKEVVGILISTNQTVKFTSGS</sequence>
<protein>
    <recommendedName>
        <fullName evidence="3">C2H2-type domain-containing protein</fullName>
    </recommendedName>
</protein>